<reference evidence="5 6" key="1">
    <citation type="submission" date="2020-02" db="EMBL/GenBank/DDBJ databases">
        <title>Acidophilic actinobacteria isolated from forest soil.</title>
        <authorList>
            <person name="Golinska P."/>
        </authorList>
    </citation>
    <scope>NUCLEOTIDE SEQUENCE [LARGE SCALE GENOMIC DNA]</scope>
    <source>
        <strain evidence="5 6">NL8</strain>
    </source>
</reference>
<evidence type="ECO:0000256" key="1">
    <source>
        <dbReference type="ARBA" id="ARBA00003117"/>
    </source>
</evidence>
<dbReference type="InterPro" id="IPR050292">
    <property type="entry name" value="Glutamine_Synthetase"/>
</dbReference>
<dbReference type="InterPro" id="IPR027302">
    <property type="entry name" value="Gln_synth_N_conserv_site"/>
</dbReference>
<dbReference type="PROSITE" id="PS51986">
    <property type="entry name" value="GS_BETA_GRASP"/>
    <property type="match status" value="1"/>
</dbReference>
<accession>A0ABS5L9M7</accession>
<comment type="similarity">
    <text evidence="3">Belongs to the glutamine synthetase family.</text>
</comment>
<dbReference type="InterPro" id="IPR014746">
    <property type="entry name" value="Gln_synth/guanido_kin_cat_dom"/>
</dbReference>
<feature type="domain" description="GS beta-grasp" evidence="4">
    <location>
        <begin position="3"/>
        <end position="85"/>
    </location>
</feature>
<dbReference type="EMBL" id="JAAFYZ010000581">
    <property type="protein sequence ID" value="MBS2554790.1"/>
    <property type="molecule type" value="Genomic_DNA"/>
</dbReference>
<sequence>MVYKAEYIWVDGAVPTAGVRSKTRVLADGVVPGVWGFDGSSTGQAVGHSSDRVLRPVFTCADPVRGGAHVLVLCEVEGIDFVPHGSNMRAGAREVAERFAGQDVWFGIEQEYTLFRGGRPLGFPEGGFPAAQGPYYC</sequence>
<evidence type="ECO:0000256" key="2">
    <source>
        <dbReference type="ARBA" id="ARBA00049436"/>
    </source>
</evidence>
<name>A0ABS5L9M7_9ACTN</name>
<dbReference type="SUPFAM" id="SSF54368">
    <property type="entry name" value="Glutamine synthetase, N-terminal domain"/>
    <property type="match status" value="1"/>
</dbReference>
<comment type="caution">
    <text evidence="5">The sequence shown here is derived from an EMBL/GenBank/DDBJ whole genome shotgun (WGS) entry which is preliminary data.</text>
</comment>
<dbReference type="PANTHER" id="PTHR20852">
    <property type="entry name" value="GLUTAMINE SYNTHETASE"/>
    <property type="match status" value="1"/>
</dbReference>
<dbReference type="SUPFAM" id="SSF55931">
    <property type="entry name" value="Glutamine synthetase/guanido kinase"/>
    <property type="match status" value="1"/>
</dbReference>
<dbReference type="Pfam" id="PF03951">
    <property type="entry name" value="Gln-synt_N"/>
    <property type="match status" value="1"/>
</dbReference>
<comment type="function">
    <text evidence="1">Catalyzes the ATP-dependent biosynthesis of glutamine from glutamate and ammonia.</text>
</comment>
<dbReference type="Proteomes" id="UP000730482">
    <property type="component" value="Unassembled WGS sequence"/>
</dbReference>
<evidence type="ECO:0000259" key="4">
    <source>
        <dbReference type="PROSITE" id="PS51986"/>
    </source>
</evidence>
<dbReference type="InterPro" id="IPR008147">
    <property type="entry name" value="Gln_synt_N"/>
</dbReference>
<protein>
    <submittedName>
        <fullName evidence="5">Glutamine synthetase beta-grasp domain-containing protein</fullName>
    </submittedName>
</protein>
<dbReference type="Gene3D" id="3.10.20.70">
    <property type="entry name" value="Glutamine synthetase, N-terminal domain"/>
    <property type="match status" value="1"/>
</dbReference>
<dbReference type="RefSeq" id="WP_212022511.1">
    <property type="nucleotide sequence ID" value="NZ_JAAFYZ010000581.1"/>
</dbReference>
<evidence type="ECO:0000313" key="6">
    <source>
        <dbReference type="Proteomes" id="UP000730482"/>
    </source>
</evidence>
<organism evidence="5 6">
    <name type="scientific">Catenulispora pinistramenti</name>
    <dbReference type="NCBI Taxonomy" id="2705254"/>
    <lineage>
        <taxon>Bacteria</taxon>
        <taxon>Bacillati</taxon>
        <taxon>Actinomycetota</taxon>
        <taxon>Actinomycetes</taxon>
        <taxon>Catenulisporales</taxon>
        <taxon>Catenulisporaceae</taxon>
        <taxon>Catenulispora</taxon>
    </lineage>
</organism>
<comment type="catalytic activity">
    <reaction evidence="2">
        <text>L-glutamate + NH4(+) + ATP = L-glutamine + ADP + phosphate + H(+)</text>
        <dbReference type="Rhea" id="RHEA:16169"/>
        <dbReference type="ChEBI" id="CHEBI:15378"/>
        <dbReference type="ChEBI" id="CHEBI:28938"/>
        <dbReference type="ChEBI" id="CHEBI:29985"/>
        <dbReference type="ChEBI" id="CHEBI:30616"/>
        <dbReference type="ChEBI" id="CHEBI:43474"/>
        <dbReference type="ChEBI" id="CHEBI:58359"/>
        <dbReference type="ChEBI" id="CHEBI:456216"/>
        <dbReference type="EC" id="6.3.1.2"/>
    </reaction>
</comment>
<feature type="non-terminal residue" evidence="5">
    <location>
        <position position="137"/>
    </location>
</feature>
<evidence type="ECO:0000313" key="5">
    <source>
        <dbReference type="EMBL" id="MBS2554790.1"/>
    </source>
</evidence>
<dbReference type="PANTHER" id="PTHR20852:SF57">
    <property type="entry name" value="GLUTAMINE SYNTHETASE 2 CYTOPLASMIC"/>
    <property type="match status" value="1"/>
</dbReference>
<gene>
    <name evidence="5" type="ORF">KGQ19_48880</name>
</gene>
<proteinExistence type="inferred from homology"/>
<keyword evidence="6" id="KW-1185">Reference proteome</keyword>
<dbReference type="Gene3D" id="3.30.590.10">
    <property type="entry name" value="Glutamine synthetase/guanido kinase, catalytic domain"/>
    <property type="match status" value="1"/>
</dbReference>
<dbReference type="InterPro" id="IPR036651">
    <property type="entry name" value="Gln_synt_N_sf"/>
</dbReference>
<evidence type="ECO:0000256" key="3">
    <source>
        <dbReference type="PROSITE-ProRule" id="PRU01330"/>
    </source>
</evidence>
<dbReference type="PROSITE" id="PS00180">
    <property type="entry name" value="GLNA_1"/>
    <property type="match status" value="1"/>
</dbReference>